<protein>
    <submittedName>
        <fullName evidence="2">Uncharacterized protein</fullName>
    </submittedName>
</protein>
<sequence>MDHFNATIKDGKLIKTRRGLQVSRQRFNGLSFVNASPHHPSGSGPSTVPEATWSSQREIRFVEEGTESGKETSEVHRRDVDTLELSDTSQGSRRRRRAPRRGKPPAVSRAETPAQPSPTPLEERGFQLEHRGINQGILQLDPDLDSLGLDAPADAVPEPDFFSSEENWALFERHFDHTPRCLYPFEDILAYNPVRASDFYTMVTGDAAAMHCVRMCGDITEAIISSEPKPDCLSYHISKICAILNQKLNQDQAADAATMHCIATLAWTGCYVGRLDHWLLHMSGLRKVLDLNGGMTGLPPWLLAEIHTADLKGAAALASSPFLPFVRSYEPNPIPDVVPLHMRERTSESLRALLNQLHIDPEVIASLLSLSVFASAVRLAHQYAGTVAFEPHPFTEEWQAIMHALLSQPGPLRAKESDSGAGSSFSAQVSSTSHTDGPASPVRRYMRNHRLLSSIPVISSTPLGPGGHFEPALRIAALLFLKELLPDSPRNLGGYGVLLSLFRQHLAEIIRCFGSGGDGGETHPLASRATIITTRAKPSLSANVDPRLTADDASSPPPSPAPRSIKAVTIFLCLIGDQLSQIGDTNERRLGEEERYPRAVYRESLRKVAGLTDERGVDALGEEDLILVRLFHLEMVFGNRNREGDESAWDWREALRQIIADGQLCS</sequence>
<feature type="compositionally biased region" description="Basic residues" evidence="1">
    <location>
        <begin position="92"/>
        <end position="103"/>
    </location>
</feature>
<feature type="compositionally biased region" description="Polar residues" evidence="1">
    <location>
        <begin position="420"/>
        <end position="435"/>
    </location>
</feature>
<reference evidence="2" key="2">
    <citation type="submission" date="2023-05" db="EMBL/GenBank/DDBJ databases">
        <authorList>
            <consortium name="Lawrence Berkeley National Laboratory"/>
            <person name="Steindorff A."/>
            <person name="Hensen N."/>
            <person name="Bonometti L."/>
            <person name="Westerberg I."/>
            <person name="Brannstrom I.O."/>
            <person name="Guillou S."/>
            <person name="Cros-Aarteil S."/>
            <person name="Calhoun S."/>
            <person name="Haridas S."/>
            <person name="Kuo A."/>
            <person name="Mondo S."/>
            <person name="Pangilinan J."/>
            <person name="Riley R."/>
            <person name="Labutti K."/>
            <person name="Andreopoulos B."/>
            <person name="Lipzen A."/>
            <person name="Chen C."/>
            <person name="Yanf M."/>
            <person name="Daum C."/>
            <person name="Ng V."/>
            <person name="Clum A."/>
            <person name="Ohm R."/>
            <person name="Martin F."/>
            <person name="Silar P."/>
            <person name="Natvig D."/>
            <person name="Lalanne C."/>
            <person name="Gautier V."/>
            <person name="Ament-Velasquez S.L."/>
            <person name="Kruys A."/>
            <person name="Hutchinson M.I."/>
            <person name="Powell A.J."/>
            <person name="Barry K."/>
            <person name="Miller A.N."/>
            <person name="Grigoriev I.V."/>
            <person name="Debuchy R."/>
            <person name="Gladieux P."/>
            <person name="Thoren M.H."/>
            <person name="Johannesson H."/>
        </authorList>
    </citation>
    <scope>NUCLEOTIDE SEQUENCE</scope>
    <source>
        <strain evidence="2">CBS 532.94</strain>
    </source>
</reference>
<feature type="region of interest" description="Disordered" evidence="1">
    <location>
        <begin position="31"/>
        <end position="122"/>
    </location>
</feature>
<dbReference type="PANTHER" id="PTHR37540:SF5">
    <property type="entry name" value="TRANSCRIPTION FACTOR DOMAIN-CONTAINING PROTEIN"/>
    <property type="match status" value="1"/>
</dbReference>
<dbReference type="PANTHER" id="PTHR37540">
    <property type="entry name" value="TRANSCRIPTION FACTOR (ACR-2), PUTATIVE-RELATED-RELATED"/>
    <property type="match status" value="1"/>
</dbReference>
<name>A0AAN7HGY0_9PEZI</name>
<dbReference type="Proteomes" id="UP001303760">
    <property type="component" value="Unassembled WGS sequence"/>
</dbReference>
<proteinExistence type="predicted"/>
<comment type="caution">
    <text evidence="2">The sequence shown here is derived from an EMBL/GenBank/DDBJ whole genome shotgun (WGS) entry which is preliminary data.</text>
</comment>
<feature type="region of interest" description="Disordered" evidence="1">
    <location>
        <begin position="542"/>
        <end position="562"/>
    </location>
</feature>
<accession>A0AAN7HGY0</accession>
<evidence type="ECO:0000256" key="1">
    <source>
        <dbReference type="SAM" id="MobiDB-lite"/>
    </source>
</evidence>
<organism evidence="2 3">
    <name type="scientific">Achaetomium macrosporum</name>
    <dbReference type="NCBI Taxonomy" id="79813"/>
    <lineage>
        <taxon>Eukaryota</taxon>
        <taxon>Fungi</taxon>
        <taxon>Dikarya</taxon>
        <taxon>Ascomycota</taxon>
        <taxon>Pezizomycotina</taxon>
        <taxon>Sordariomycetes</taxon>
        <taxon>Sordariomycetidae</taxon>
        <taxon>Sordariales</taxon>
        <taxon>Chaetomiaceae</taxon>
        <taxon>Achaetomium</taxon>
    </lineage>
</organism>
<evidence type="ECO:0000313" key="2">
    <source>
        <dbReference type="EMBL" id="KAK4240004.1"/>
    </source>
</evidence>
<gene>
    <name evidence="2" type="ORF">C8A03DRAFT_31935</name>
</gene>
<keyword evidence="3" id="KW-1185">Reference proteome</keyword>
<evidence type="ECO:0000313" key="3">
    <source>
        <dbReference type="Proteomes" id="UP001303760"/>
    </source>
</evidence>
<feature type="region of interest" description="Disordered" evidence="1">
    <location>
        <begin position="411"/>
        <end position="442"/>
    </location>
</feature>
<feature type="compositionally biased region" description="Basic and acidic residues" evidence="1">
    <location>
        <begin position="57"/>
        <end position="81"/>
    </location>
</feature>
<reference evidence="2" key="1">
    <citation type="journal article" date="2023" name="Mol. Phylogenet. Evol.">
        <title>Genome-scale phylogeny and comparative genomics of the fungal order Sordariales.</title>
        <authorList>
            <person name="Hensen N."/>
            <person name="Bonometti L."/>
            <person name="Westerberg I."/>
            <person name="Brannstrom I.O."/>
            <person name="Guillou S."/>
            <person name="Cros-Aarteil S."/>
            <person name="Calhoun S."/>
            <person name="Haridas S."/>
            <person name="Kuo A."/>
            <person name="Mondo S."/>
            <person name="Pangilinan J."/>
            <person name="Riley R."/>
            <person name="LaButti K."/>
            <person name="Andreopoulos B."/>
            <person name="Lipzen A."/>
            <person name="Chen C."/>
            <person name="Yan M."/>
            <person name="Daum C."/>
            <person name="Ng V."/>
            <person name="Clum A."/>
            <person name="Steindorff A."/>
            <person name="Ohm R.A."/>
            <person name="Martin F."/>
            <person name="Silar P."/>
            <person name="Natvig D.O."/>
            <person name="Lalanne C."/>
            <person name="Gautier V."/>
            <person name="Ament-Velasquez S.L."/>
            <person name="Kruys A."/>
            <person name="Hutchinson M.I."/>
            <person name="Powell A.J."/>
            <person name="Barry K."/>
            <person name="Miller A.N."/>
            <person name="Grigoriev I.V."/>
            <person name="Debuchy R."/>
            <person name="Gladieux P."/>
            <person name="Hiltunen Thoren M."/>
            <person name="Johannesson H."/>
        </authorList>
    </citation>
    <scope>NUCLEOTIDE SEQUENCE</scope>
    <source>
        <strain evidence="2">CBS 532.94</strain>
    </source>
</reference>
<feature type="compositionally biased region" description="Low complexity" evidence="1">
    <location>
        <begin position="36"/>
        <end position="46"/>
    </location>
</feature>
<dbReference type="EMBL" id="MU860050">
    <property type="protein sequence ID" value="KAK4240004.1"/>
    <property type="molecule type" value="Genomic_DNA"/>
</dbReference>
<dbReference type="AlphaFoldDB" id="A0AAN7HGY0"/>